<comment type="caution">
    <text evidence="2">The sequence shown here is derived from an EMBL/GenBank/DDBJ whole genome shotgun (WGS) entry which is preliminary data.</text>
</comment>
<gene>
    <name evidence="2" type="ORF">QQ91_014700</name>
</gene>
<accession>A0A0C1Y4K5</accession>
<dbReference type="AlphaFoldDB" id="A0A0C1Y4K5"/>
<reference evidence="2" key="2">
    <citation type="journal article" date="2015" name="Genome Announc.">
        <title>Draft Genome Sequence of Filamentous Marine Cyanobacterium Lyngbya confervoides Strain BDU141951.</title>
        <authorList>
            <person name="Chandrababunaidu M.M."/>
            <person name="Sen D."/>
            <person name="Tripathy S."/>
        </authorList>
    </citation>
    <scope>NUCLEOTIDE SEQUENCE</scope>
    <source>
        <strain evidence="2">BDU141951</strain>
    </source>
</reference>
<name>A0A0C1Y4K5_9CYAN</name>
<sequence>MTVSFQAFRDRYPDAQILSELLLVERERFVVKVTITTASSGVASGLATHTAIEVAEDQARLRAMAALGYAATEPVASASPLHPQSTAPLPAPESAPEPSPSQSAMAAPISPPTATERTPKPKPSPSKPAKAIATSQTVAKIQPQPEAIEPQLASFEDDDSHLDGDDFEETIAPTEEPLPVSEAPPEPAAAPISAESLPAPINLSDVIAQTDIELRRLGWSVETGREYLEQTYQKRSRHELSEEELIQFLCHLESL</sequence>
<organism evidence="2">
    <name type="scientific">Lyngbya confervoides BDU141951</name>
    <dbReference type="NCBI Taxonomy" id="1574623"/>
    <lineage>
        <taxon>Bacteria</taxon>
        <taxon>Bacillati</taxon>
        <taxon>Cyanobacteriota</taxon>
        <taxon>Cyanophyceae</taxon>
        <taxon>Oscillatoriophycideae</taxon>
        <taxon>Oscillatoriales</taxon>
        <taxon>Microcoleaceae</taxon>
        <taxon>Lyngbya</taxon>
    </lineage>
</organism>
<reference evidence="2" key="1">
    <citation type="submission" date="2014-11" db="EMBL/GenBank/DDBJ databases">
        <authorList>
            <person name="Malar M.C."/>
            <person name="Sen D."/>
            <person name="Tripathy S."/>
        </authorList>
    </citation>
    <scope>NUCLEOTIDE SEQUENCE</scope>
    <source>
        <strain evidence="2">BDU141951</strain>
    </source>
</reference>
<feature type="compositionally biased region" description="Acidic residues" evidence="1">
    <location>
        <begin position="155"/>
        <end position="169"/>
    </location>
</feature>
<reference evidence="2" key="3">
    <citation type="submission" date="2020-02" db="EMBL/GenBank/DDBJ databases">
        <authorList>
            <person name="Sarangi A.N."/>
            <person name="Ghosh S."/>
            <person name="Mukherjee M."/>
            <person name="Tripathy S."/>
        </authorList>
    </citation>
    <scope>NUCLEOTIDE SEQUENCE</scope>
    <source>
        <strain evidence="2">BDU141951</strain>
    </source>
</reference>
<evidence type="ECO:0000313" key="2">
    <source>
        <dbReference type="EMBL" id="NEV68361.1"/>
    </source>
</evidence>
<feature type="compositionally biased region" description="Pro residues" evidence="1">
    <location>
        <begin position="89"/>
        <end position="99"/>
    </location>
</feature>
<proteinExistence type="predicted"/>
<evidence type="ECO:0000256" key="1">
    <source>
        <dbReference type="SAM" id="MobiDB-lite"/>
    </source>
</evidence>
<dbReference type="EMBL" id="JTHE02000003">
    <property type="protein sequence ID" value="NEV68361.1"/>
    <property type="molecule type" value="Genomic_DNA"/>
</dbReference>
<feature type="region of interest" description="Disordered" evidence="1">
    <location>
        <begin position="78"/>
        <end position="193"/>
    </location>
</feature>
<protein>
    <submittedName>
        <fullName evidence="2">Uncharacterized protein</fullName>
    </submittedName>
</protein>